<name>A0A919VVM5_9ACTN</name>
<organism evidence="1 2">
    <name type="scientific">Actinoplanes auranticolor</name>
    <dbReference type="NCBI Taxonomy" id="47988"/>
    <lineage>
        <taxon>Bacteria</taxon>
        <taxon>Bacillati</taxon>
        <taxon>Actinomycetota</taxon>
        <taxon>Actinomycetes</taxon>
        <taxon>Micromonosporales</taxon>
        <taxon>Micromonosporaceae</taxon>
        <taxon>Actinoplanes</taxon>
    </lineage>
</organism>
<dbReference type="EMBL" id="BOQL01000034">
    <property type="protein sequence ID" value="GIM71038.1"/>
    <property type="molecule type" value="Genomic_DNA"/>
</dbReference>
<accession>A0A919VVM5</accession>
<evidence type="ECO:0000313" key="2">
    <source>
        <dbReference type="Proteomes" id="UP000681340"/>
    </source>
</evidence>
<sequence>MAAGTVAAGPTLTAMIFRPSQTWQRRVAEQEAAVAAGTLPRDQAYAAELWPAEATAAVDVVLTAYAQEIAGLPAVTEEAAWAAVERVVLALNAVDEEQAVIETGEREELCEYIDAVLTESGVDVTALTATRNLHRSELTDGWRDW</sequence>
<keyword evidence="2" id="KW-1185">Reference proteome</keyword>
<protein>
    <submittedName>
        <fullName evidence="1">Uncharacterized protein</fullName>
    </submittedName>
</protein>
<proteinExistence type="predicted"/>
<reference evidence="1" key="1">
    <citation type="submission" date="2021-03" db="EMBL/GenBank/DDBJ databases">
        <title>Whole genome shotgun sequence of Actinoplanes auranticolor NBRC 12245.</title>
        <authorList>
            <person name="Komaki H."/>
            <person name="Tamura T."/>
        </authorList>
    </citation>
    <scope>NUCLEOTIDE SEQUENCE</scope>
    <source>
        <strain evidence="1">NBRC 12245</strain>
    </source>
</reference>
<dbReference type="Proteomes" id="UP000681340">
    <property type="component" value="Unassembled WGS sequence"/>
</dbReference>
<dbReference type="AlphaFoldDB" id="A0A919VVM5"/>
<gene>
    <name evidence="1" type="ORF">Aau02nite_43860</name>
</gene>
<evidence type="ECO:0000313" key="1">
    <source>
        <dbReference type="EMBL" id="GIM71038.1"/>
    </source>
</evidence>
<comment type="caution">
    <text evidence="1">The sequence shown here is derived from an EMBL/GenBank/DDBJ whole genome shotgun (WGS) entry which is preliminary data.</text>
</comment>